<organism evidence="2">
    <name type="scientific">Calcidiscus leptoporus</name>
    <dbReference type="NCBI Taxonomy" id="127549"/>
    <lineage>
        <taxon>Eukaryota</taxon>
        <taxon>Haptista</taxon>
        <taxon>Haptophyta</taxon>
        <taxon>Prymnesiophyceae</taxon>
        <taxon>Coccolithales</taxon>
        <taxon>Calcidiscaceae</taxon>
        <taxon>Calcidiscus</taxon>
    </lineage>
</organism>
<evidence type="ECO:0000256" key="1">
    <source>
        <dbReference type="SAM" id="SignalP"/>
    </source>
</evidence>
<keyword evidence="1" id="KW-0732">Signal</keyword>
<feature type="chain" id="PRO_5035677263" description="PS II complex 12 kDa extrinsic protein" evidence="1">
    <location>
        <begin position="18"/>
        <end position="127"/>
    </location>
</feature>
<dbReference type="EMBL" id="HBER01024417">
    <property type="protein sequence ID" value="CAD8536987.1"/>
    <property type="molecule type" value="Transcribed_RNA"/>
</dbReference>
<accession>A0A6U5GY90</accession>
<proteinExistence type="predicted"/>
<sequence length="127" mass="13064">MGRTIALFLLFAAPASALQTAIAPRALEVAGRRAVLFTVGTAALTVPAVTHADSVEEIAARANAKAVADREAAALKATDPEEESDGKGLVFGVLGASVVLSLPFYWKNVARLGIKLSGGGDGYDKIK</sequence>
<evidence type="ECO:0008006" key="4">
    <source>
        <dbReference type="Google" id="ProtNLM"/>
    </source>
</evidence>
<gene>
    <name evidence="2" type="ORF">CLEP1334_LOCUS12269</name>
    <name evidence="3" type="ORF">CLEP1334_LOCUS12270</name>
</gene>
<dbReference type="EMBL" id="HBER01024418">
    <property type="protein sequence ID" value="CAD8536988.1"/>
    <property type="molecule type" value="Transcribed_RNA"/>
</dbReference>
<evidence type="ECO:0000313" key="2">
    <source>
        <dbReference type="EMBL" id="CAD8536987.1"/>
    </source>
</evidence>
<name>A0A6U5GY90_9EUKA</name>
<feature type="signal peptide" evidence="1">
    <location>
        <begin position="1"/>
        <end position="17"/>
    </location>
</feature>
<dbReference type="AlphaFoldDB" id="A0A6U5GY90"/>
<protein>
    <recommendedName>
        <fullName evidence="4">PS II complex 12 kDa extrinsic protein</fullName>
    </recommendedName>
</protein>
<reference evidence="2" key="1">
    <citation type="submission" date="2021-01" db="EMBL/GenBank/DDBJ databases">
        <authorList>
            <person name="Corre E."/>
            <person name="Pelletier E."/>
            <person name="Niang G."/>
            <person name="Scheremetjew M."/>
            <person name="Finn R."/>
            <person name="Kale V."/>
            <person name="Holt S."/>
            <person name="Cochrane G."/>
            <person name="Meng A."/>
            <person name="Brown T."/>
            <person name="Cohen L."/>
        </authorList>
    </citation>
    <scope>NUCLEOTIDE SEQUENCE</scope>
    <source>
        <strain evidence="2">RCC1130</strain>
    </source>
</reference>
<evidence type="ECO:0000313" key="3">
    <source>
        <dbReference type="EMBL" id="CAD8536988.1"/>
    </source>
</evidence>